<organism evidence="17 18">
    <name type="scientific">Trichostrongylus colubriformis</name>
    <name type="common">Black scour worm</name>
    <dbReference type="NCBI Taxonomy" id="6319"/>
    <lineage>
        <taxon>Eukaryota</taxon>
        <taxon>Metazoa</taxon>
        <taxon>Ecdysozoa</taxon>
        <taxon>Nematoda</taxon>
        <taxon>Chromadorea</taxon>
        <taxon>Rhabditida</taxon>
        <taxon>Rhabditina</taxon>
        <taxon>Rhabditomorpha</taxon>
        <taxon>Strongyloidea</taxon>
        <taxon>Trichostrongylidae</taxon>
        <taxon>Trichostrongylus</taxon>
    </lineage>
</organism>
<feature type="transmembrane region" description="Helical" evidence="12">
    <location>
        <begin position="1020"/>
        <end position="1040"/>
    </location>
</feature>
<evidence type="ECO:0000259" key="14">
    <source>
        <dbReference type="Pfam" id="PF01490"/>
    </source>
</evidence>
<feature type="region of interest" description="Disordered" evidence="13">
    <location>
        <begin position="1"/>
        <end position="22"/>
    </location>
</feature>
<keyword evidence="6" id="KW-0735">Signal-anchor</keyword>
<dbReference type="GO" id="GO:0009311">
    <property type="term" value="P:oligosaccharide metabolic process"/>
    <property type="evidence" value="ECO:0007669"/>
    <property type="project" value="UniProtKB-UniRule"/>
</dbReference>
<dbReference type="GO" id="GO:0005789">
    <property type="term" value="C:endoplasmic reticulum membrane"/>
    <property type="evidence" value="ECO:0007669"/>
    <property type="project" value="UniProtKB-SubCell"/>
</dbReference>
<evidence type="ECO:0000256" key="5">
    <source>
        <dbReference type="ARBA" id="ARBA00022824"/>
    </source>
</evidence>
<keyword evidence="3 12" id="KW-0812">Transmembrane</keyword>
<feature type="transmembrane region" description="Helical" evidence="12">
    <location>
        <begin position="26"/>
        <end position="46"/>
    </location>
</feature>
<feature type="transmembrane region" description="Helical" evidence="12">
    <location>
        <begin position="1208"/>
        <end position="1232"/>
    </location>
</feature>
<dbReference type="Pfam" id="PF16923">
    <property type="entry name" value="Glyco_hydro_63N"/>
    <property type="match status" value="1"/>
</dbReference>
<dbReference type="GO" id="GO:0006487">
    <property type="term" value="P:protein N-linked glycosylation"/>
    <property type="evidence" value="ECO:0007669"/>
    <property type="project" value="UniProtKB-UniRule"/>
</dbReference>
<evidence type="ECO:0000256" key="1">
    <source>
        <dbReference type="ARBA" id="ARBA00004648"/>
    </source>
</evidence>
<feature type="transmembrane region" description="Helical" evidence="12">
    <location>
        <begin position="1312"/>
        <end position="1330"/>
    </location>
</feature>
<dbReference type="EC" id="3.2.1.106" evidence="11 12"/>
<proteinExistence type="inferred from homology"/>
<keyword evidence="18" id="KW-1185">Reference proteome</keyword>
<dbReference type="Proteomes" id="UP001331761">
    <property type="component" value="Unassembled WGS sequence"/>
</dbReference>
<evidence type="ECO:0000259" key="15">
    <source>
        <dbReference type="Pfam" id="PF03200"/>
    </source>
</evidence>
<feature type="transmembrane region" description="Helical" evidence="12">
    <location>
        <begin position="967"/>
        <end position="989"/>
    </location>
</feature>
<dbReference type="InterPro" id="IPR013057">
    <property type="entry name" value="AA_transpt_TM"/>
</dbReference>
<gene>
    <name evidence="17" type="ORF">GCK32_000216</name>
</gene>
<feature type="domain" description="Amino acid transporter transmembrane" evidence="14">
    <location>
        <begin position="1126"/>
        <end position="1327"/>
    </location>
</feature>
<feature type="domain" description="Glycosyl hydrolase family 63 C-terminal" evidence="15">
    <location>
        <begin position="289"/>
        <end position="759"/>
    </location>
</feature>
<protein>
    <recommendedName>
        <fullName evidence="11 12">Mannosyl-oligosaccharide glucosidase</fullName>
        <ecNumber evidence="11 12">3.2.1.106</ecNumber>
    </recommendedName>
</protein>
<evidence type="ECO:0000256" key="2">
    <source>
        <dbReference type="ARBA" id="ARBA00010833"/>
    </source>
</evidence>
<dbReference type="PANTHER" id="PTHR10412:SF11">
    <property type="entry name" value="MANNOSYL-OLIGOSACCHARIDE GLUCOSIDASE"/>
    <property type="match status" value="1"/>
</dbReference>
<feature type="compositionally biased region" description="Low complexity" evidence="13">
    <location>
        <begin position="1"/>
        <end position="11"/>
    </location>
</feature>
<keyword evidence="4 12" id="KW-0378">Hydrolase</keyword>
<feature type="transmembrane region" description="Helical" evidence="12">
    <location>
        <begin position="1166"/>
        <end position="1188"/>
    </location>
</feature>
<dbReference type="InterPro" id="IPR031631">
    <property type="entry name" value="Glyco_hydro_63N"/>
</dbReference>
<comment type="caution">
    <text evidence="12">Lacks conserved residue(s) required for the propagation of feature annotation.</text>
</comment>
<dbReference type="EMBL" id="WIXE01022738">
    <property type="protein sequence ID" value="KAK5967203.1"/>
    <property type="molecule type" value="Genomic_DNA"/>
</dbReference>
<dbReference type="InterPro" id="IPR038518">
    <property type="entry name" value="Glyco_hydro_63N_sf"/>
</dbReference>
<comment type="similarity">
    <text evidence="2 12">Belongs to the glycosyl hydrolase 63 family.</text>
</comment>
<feature type="domain" description="Amino acid transporter transmembrane" evidence="14">
    <location>
        <begin position="942"/>
        <end position="1052"/>
    </location>
</feature>
<evidence type="ECO:0000256" key="9">
    <source>
        <dbReference type="ARBA" id="ARBA00023180"/>
    </source>
</evidence>
<evidence type="ECO:0000256" key="3">
    <source>
        <dbReference type="ARBA" id="ARBA00022692"/>
    </source>
</evidence>
<dbReference type="GO" id="GO:0004573">
    <property type="term" value="F:Glc3Man9GlcNAc2 oligosaccharide glucosidase activity"/>
    <property type="evidence" value="ECO:0007669"/>
    <property type="project" value="UniProtKB-UniRule"/>
</dbReference>
<comment type="caution">
    <text evidence="17">The sequence shown here is derived from an EMBL/GenBank/DDBJ whole genome shotgun (WGS) entry which is preliminary data.</text>
</comment>
<name>A0AAN8IF10_TRICO</name>
<feature type="transmembrane region" description="Helical" evidence="12">
    <location>
        <begin position="940"/>
        <end position="961"/>
    </location>
</feature>
<dbReference type="Pfam" id="PF01490">
    <property type="entry name" value="Aa_trans"/>
    <property type="match status" value="2"/>
</dbReference>
<feature type="transmembrane region" description="Helical" evidence="12">
    <location>
        <begin position="1244"/>
        <end position="1269"/>
    </location>
</feature>
<reference evidence="17 18" key="1">
    <citation type="submission" date="2019-10" db="EMBL/GenBank/DDBJ databases">
        <title>Assembly and Annotation for the nematode Trichostrongylus colubriformis.</title>
        <authorList>
            <person name="Martin J."/>
        </authorList>
    </citation>
    <scope>NUCLEOTIDE SEQUENCE [LARGE SCALE GENOMIC DNA]</scope>
    <source>
        <strain evidence="17">G859</strain>
        <tissue evidence="17">Whole worm</tissue>
    </source>
</reference>
<evidence type="ECO:0000256" key="4">
    <source>
        <dbReference type="ARBA" id="ARBA00022801"/>
    </source>
</evidence>
<dbReference type="Gene3D" id="2.70.98.110">
    <property type="entry name" value="Glycosyl hydrolase family 63, N-terminal domain"/>
    <property type="match status" value="1"/>
</dbReference>
<dbReference type="SUPFAM" id="SSF48208">
    <property type="entry name" value="Six-hairpin glycosidases"/>
    <property type="match status" value="1"/>
</dbReference>
<keyword evidence="5 12" id="KW-0256">Endoplasmic reticulum</keyword>
<comment type="subcellular location">
    <subcellularLocation>
        <location evidence="1 12">Endoplasmic reticulum membrane</location>
        <topology evidence="1 12">Single-pass type II membrane protein</topology>
    </subcellularLocation>
</comment>
<comment type="catalytic activity">
    <reaction evidence="12">
        <text>N(4)-(alpha-D-Glc-(1-&gt;2)-alpha-D-Glc-(1-&gt;3)-alpha-D-Glc-(1-&gt;3)-alpha-D-Man-(1-&gt;2)-alpha-D-Man-(1-&gt;2)-alpha-D-Man-(1-&gt;3)-[alpha-D-Man-(1-&gt;2)-alpha-D-Man-(1-&gt;3)-[alpha-D-Man-(1-&gt;2)-alpha-D-Man-(1-&gt;6)]-alpha-D-Man-(1-&gt;6)]-beta-D-Man-(1-&gt;4)-beta-D-GlcNAc-(1-&gt;4)-beta-D-GlcNAc)-L-asparaginyl-[protein] + H2O = N(4)-(alpha-D-Glc-(1-&gt;3)-alpha-D-Glc-(1-&gt;3)-alpha-D-Man-(1-&gt;2)-alpha-D-Man-(1-&gt;2)-alpha-D-Man-(1-&gt;3)-[alpha-D-Man-(1-&gt;2)-alpha-D-Man-(1-&gt;3)-[alpha-D-Man-(1-&gt;2)-alpha-D-Man-(1-&gt;6)]-alpha-D-Man-(1-&gt;6)]-beta-D-Man-(1-&gt;4)-beta-D-GlcNAc-(1-&gt;4)-beta-D-GlcNAc)-L-asparaginyl-[protein] + beta-D-glucose</text>
        <dbReference type="Rhea" id="RHEA:55988"/>
        <dbReference type="Rhea" id="RHEA-COMP:12806"/>
        <dbReference type="Rhea" id="RHEA-COMP:14355"/>
        <dbReference type="ChEBI" id="CHEBI:15377"/>
        <dbReference type="ChEBI" id="CHEBI:15903"/>
        <dbReference type="ChEBI" id="CHEBI:59082"/>
        <dbReference type="ChEBI" id="CHEBI:132537"/>
        <dbReference type="EC" id="3.2.1.106"/>
    </reaction>
</comment>
<evidence type="ECO:0000256" key="8">
    <source>
        <dbReference type="ARBA" id="ARBA00023136"/>
    </source>
</evidence>
<accession>A0AAN8IF10</accession>
<dbReference type="Pfam" id="PF03200">
    <property type="entry name" value="Glyco_hydro_63"/>
    <property type="match status" value="1"/>
</dbReference>
<evidence type="ECO:0000256" key="12">
    <source>
        <dbReference type="RuleBase" id="RU368089"/>
    </source>
</evidence>
<evidence type="ECO:0000313" key="18">
    <source>
        <dbReference type="Proteomes" id="UP001331761"/>
    </source>
</evidence>
<evidence type="ECO:0000259" key="16">
    <source>
        <dbReference type="Pfam" id="PF16923"/>
    </source>
</evidence>
<evidence type="ECO:0000256" key="6">
    <source>
        <dbReference type="ARBA" id="ARBA00022968"/>
    </source>
</evidence>
<feature type="domain" description="Glycosyl hydrolase family 63 N-terminal" evidence="16">
    <location>
        <begin position="73"/>
        <end position="208"/>
    </location>
</feature>
<dbReference type="InterPro" id="IPR031335">
    <property type="entry name" value="Glyco_hydro_63_C"/>
</dbReference>
<evidence type="ECO:0000313" key="17">
    <source>
        <dbReference type="EMBL" id="KAK5967203.1"/>
    </source>
</evidence>
<evidence type="ECO:0000256" key="10">
    <source>
        <dbReference type="ARBA" id="ARBA00023295"/>
    </source>
</evidence>
<evidence type="ECO:0000256" key="13">
    <source>
        <dbReference type="SAM" id="MobiDB-lite"/>
    </source>
</evidence>
<keyword evidence="8 12" id="KW-0472">Membrane</keyword>
<keyword evidence="9" id="KW-0325">Glycoprotein</keyword>
<comment type="function">
    <text evidence="12">Cleaves the distal alpha 1,2-linked glucose residue from the Glc(3)Man(9)GlcNAc(2) oligosaccharide precursor.</text>
</comment>
<keyword evidence="7 12" id="KW-1133">Transmembrane helix</keyword>
<keyword evidence="10 12" id="KW-0326">Glycosidase</keyword>
<dbReference type="InterPro" id="IPR008928">
    <property type="entry name" value="6-hairpin_glycosidase_sf"/>
</dbReference>
<evidence type="ECO:0000256" key="11">
    <source>
        <dbReference type="ARBA" id="ARBA00038888"/>
    </source>
</evidence>
<dbReference type="Gene3D" id="1.50.10.10">
    <property type="match status" value="1"/>
</dbReference>
<evidence type="ECO:0000256" key="7">
    <source>
        <dbReference type="ARBA" id="ARBA00022989"/>
    </source>
</evidence>
<feature type="transmembrane region" description="Helical" evidence="12">
    <location>
        <begin position="1275"/>
        <end position="1297"/>
    </location>
</feature>
<sequence length="1331" mass="151880">MAGKQGMKQKGGPTGRQKQNKKKEGLSWSMLVLISALIATVSYFTYTEIINPPRHLRKMLPAISGLSIDRKKWGSYRSHTYFGLRTKDPRSPLFGVIWYEQPNVLQRPHMRHWCDQGDGLKGYGWYAADGRTFGRENVTDRTARLNFDWINHAETWTARVRIEPKARYTIVFYLTAEDSLSKFRLGNHLRDPITGRTQLFGDIKLMINVKNESEVLHSTLVWDDDIHLDHLNELILMNTGALESDSGLVYQLGQQKPFHEGRFVAVQLNIETKTEIEIAFNTRNYHAKTGSQFAKELAKREQDFERRFLQSFELEGKDFSEIELGMAKVALSNMLGGIGYWHGYNKVHLGGDTVIPYGPHELFSAVPSRSFFPRGFLWDEGFHNMLIRKYDPDLSVEILVSWLNTMSEDGWIPREMILGVEAEAKVPAEFVLQRTNVANPPSIFYVFDQILNDEKMLKKYNKVFAGVYPRLEAWYRWLRRSQAGKKKGTFRWRGRNSTTVEELNPKTLASGLDDYPRASHPSEEEYHLDLRCWMALCSRVMDRLAHIFEDDKHKNKYAEHAKVLGDYKELVHLHWSEDKKAFFDYGRHSDKVLLVRKSIPGAPEQYVFERSVAREPKLGFVDDVFGYNSLYPLMLRLLPPESDALVHTLASIVDPELIWTNYGLRSISQRSPYYAARNTEHDPPYWRGYIWINVNYMVLSALKYYGSIPGPSQTTAQHTFHRLKKNLVTNMAKEFNRTGYIWEHYDDKTGQGRGSHPFNVPKASFFFSSSSSFYQFLVGYLLLSVSLAAFVADLLCSACFLTQLCLLLYPSPISLQLQCCIGSPPVMSSYDVIGSDDDEPLITNTRSSSGVLSPSSVPSRLRQPYLFTGGLGLSREGSLASLHSDDDFRDHNMALRYRLYSRIDPGGQQLRMPDHVIPSEYFSILPFEEMKDRSGKQNSLVTIFSIWNTMMGTSLLAMPWALQQAGVFFGIFLMLSIALLCFYTAFLVVDSPRGITGGMDPIVMEFSDVCRHFLGKGGEYLAVVFSVIVLLGGIMVYWVLMSNFLYYTGTVVYESLQPNSSTIPIMENKTFTCDVYCPTEMASPLSYLERGSNEFLEQWSQPSWNFDSLWQLQERYRDSNSIHYATAFSWRFPALTGTLTLSYFIHNAVLTILRNQKNPENNARDLSIGYLLAALCYVFIGFTFYAGFPVQRTCISDNFLNNFGAGDILSSTARLFLLFQMVTVLPLLMFLIRSQLFYAFTGNTWPGFVPVFLLNCGIITIAVAVAVLYPRVGSILRYVGSLSGLIYVFALPCLVYMRKLHMEGGLTPTKRFIHTTIIAIGVLNFIAQFVI</sequence>
<dbReference type="InterPro" id="IPR012341">
    <property type="entry name" value="6hp_glycosidase-like_sf"/>
</dbReference>
<feature type="transmembrane region" description="Helical" evidence="12">
    <location>
        <begin position="777"/>
        <end position="809"/>
    </location>
</feature>
<dbReference type="InterPro" id="IPR004888">
    <property type="entry name" value="Glycoside_hydrolase_63"/>
</dbReference>
<dbReference type="PANTHER" id="PTHR10412">
    <property type="entry name" value="MANNOSYL-OLIGOSACCHARIDE GLUCOSIDASE"/>
    <property type="match status" value="1"/>
</dbReference>